<name>A0ABR5TBZ5_9BURK</name>
<comment type="caution">
    <text evidence="2">The sequence shown here is derived from an EMBL/GenBank/DDBJ whole genome shotgun (WGS) entry which is preliminary data.</text>
</comment>
<reference evidence="2 3" key="1">
    <citation type="submission" date="2015-11" db="EMBL/GenBank/DDBJ databases">
        <authorList>
            <person name="Sahl J."/>
            <person name="Wagner D."/>
            <person name="Keim P."/>
        </authorList>
    </citation>
    <scope>NUCLEOTIDE SEQUENCE [LARGE SCALE GENOMIC DNA]</scope>
    <source>
        <strain evidence="2 3">BDU18</strain>
    </source>
</reference>
<sequence length="59" mass="6267">MRHAARGTRNAEREASAAGHAATRITHPSPFEPARRANAARAAAPNEAEAPRGGRRAIR</sequence>
<dbReference type="EMBL" id="LNJQ01000001">
    <property type="protein sequence ID" value="KWZ42420.1"/>
    <property type="molecule type" value="Genomic_DNA"/>
</dbReference>
<accession>A0ABR5TBZ5</accession>
<evidence type="ECO:0000313" key="2">
    <source>
        <dbReference type="EMBL" id="KWZ42420.1"/>
    </source>
</evidence>
<dbReference type="Proteomes" id="UP000070255">
    <property type="component" value="Unassembled WGS sequence"/>
</dbReference>
<organism evidence="2 3">
    <name type="scientific">Burkholderia savannae</name>
    <dbReference type="NCBI Taxonomy" id="1637837"/>
    <lineage>
        <taxon>Bacteria</taxon>
        <taxon>Pseudomonadati</taxon>
        <taxon>Pseudomonadota</taxon>
        <taxon>Betaproteobacteria</taxon>
        <taxon>Burkholderiales</taxon>
        <taxon>Burkholderiaceae</taxon>
        <taxon>Burkholderia</taxon>
        <taxon>pseudomallei group</taxon>
    </lineage>
</organism>
<proteinExistence type="predicted"/>
<feature type="compositionally biased region" description="Low complexity" evidence="1">
    <location>
        <begin position="36"/>
        <end position="48"/>
    </location>
</feature>
<protein>
    <submittedName>
        <fullName evidence="2">Uncharacterized protein</fullName>
    </submittedName>
</protein>
<evidence type="ECO:0000256" key="1">
    <source>
        <dbReference type="SAM" id="MobiDB-lite"/>
    </source>
</evidence>
<feature type="region of interest" description="Disordered" evidence="1">
    <location>
        <begin position="1"/>
        <end position="59"/>
    </location>
</feature>
<keyword evidence="3" id="KW-1185">Reference proteome</keyword>
<evidence type="ECO:0000313" key="3">
    <source>
        <dbReference type="Proteomes" id="UP000070255"/>
    </source>
</evidence>
<gene>
    <name evidence="2" type="ORF">WS72_05715</name>
</gene>